<proteinExistence type="inferred from homology"/>
<dbReference type="InterPro" id="IPR027278">
    <property type="entry name" value="ACCD_DCysDesulf"/>
</dbReference>
<evidence type="ECO:0000256" key="2">
    <source>
        <dbReference type="ARBA" id="ARBA00008639"/>
    </source>
</evidence>
<dbReference type="EMBL" id="NDXW01000001">
    <property type="protein sequence ID" value="RDH44864.1"/>
    <property type="molecule type" value="Genomic_DNA"/>
</dbReference>
<dbReference type="AlphaFoldDB" id="A0A4P9VR47"/>
<reference evidence="4 5" key="1">
    <citation type="submission" date="2017-04" db="EMBL/GenBank/DDBJ databases">
        <title>Draft genome sequence of Zooshikella ganghwensis VG4 isolated from Red Sea sediments.</title>
        <authorList>
            <person name="Rehman Z."/>
            <person name="Alam I."/>
            <person name="Kamau A."/>
            <person name="Bajic V."/>
            <person name="Leiknes T."/>
        </authorList>
    </citation>
    <scope>NUCLEOTIDE SEQUENCE [LARGE SCALE GENOMIC DNA]</scope>
    <source>
        <strain evidence="4 5">VG4</strain>
    </source>
</reference>
<evidence type="ECO:0000313" key="5">
    <source>
        <dbReference type="Proteomes" id="UP000257039"/>
    </source>
</evidence>
<dbReference type="Gene3D" id="3.40.50.1100">
    <property type="match status" value="1"/>
</dbReference>
<keyword evidence="3" id="KW-0663">Pyridoxal phosphate</keyword>
<comment type="similarity">
    <text evidence="2">Belongs to the ACC deaminase/D-cysteine desulfhydrase family.</text>
</comment>
<dbReference type="PANTHER" id="PTHR43780">
    <property type="entry name" value="1-AMINOCYCLOPROPANE-1-CARBOXYLATE DEAMINASE-RELATED"/>
    <property type="match status" value="1"/>
</dbReference>
<evidence type="ECO:0000256" key="3">
    <source>
        <dbReference type="ARBA" id="ARBA00022898"/>
    </source>
</evidence>
<comment type="cofactor">
    <cofactor evidence="1">
        <name>pyridoxal 5'-phosphate</name>
        <dbReference type="ChEBI" id="CHEBI:597326"/>
    </cofactor>
</comment>
<dbReference type="RefSeq" id="WP_094787928.1">
    <property type="nucleotide sequence ID" value="NZ_NDXW01000001.1"/>
</dbReference>
<keyword evidence="5" id="KW-1185">Reference proteome</keyword>
<sequence>MCTDIFISQFPTFTPPFQSLSHSLAREKNIQLDVLRLDLVHPKISGNKWYKLKYNLRAAITCGADCIASFGGAYSNHIHALAAAGSYLGLETVGFIRGHMPKLLSPTLKDAAEMGMQLIYLDRASYREKHLPEQRSILANQFIDNSRSVYWVPEGGSNLLAVQGAQEITENEQVKQFDYIFAACGTGEH</sequence>
<dbReference type="InterPro" id="IPR036052">
    <property type="entry name" value="TrpB-like_PALP_sf"/>
</dbReference>
<dbReference type="SUPFAM" id="SSF53686">
    <property type="entry name" value="Tryptophan synthase beta subunit-like PLP-dependent enzymes"/>
    <property type="match status" value="1"/>
</dbReference>
<dbReference type="Proteomes" id="UP000257039">
    <property type="component" value="Unassembled WGS sequence"/>
</dbReference>
<organism evidence="4 5">
    <name type="scientific">Zooshikella ganghwensis</name>
    <dbReference type="NCBI Taxonomy" id="202772"/>
    <lineage>
        <taxon>Bacteria</taxon>
        <taxon>Pseudomonadati</taxon>
        <taxon>Pseudomonadota</taxon>
        <taxon>Gammaproteobacteria</taxon>
        <taxon>Oceanospirillales</taxon>
        <taxon>Zooshikellaceae</taxon>
        <taxon>Zooshikella</taxon>
    </lineage>
</organism>
<evidence type="ECO:0000256" key="1">
    <source>
        <dbReference type="ARBA" id="ARBA00001933"/>
    </source>
</evidence>
<comment type="caution">
    <text evidence="4">The sequence shown here is derived from an EMBL/GenBank/DDBJ whole genome shotgun (WGS) entry which is preliminary data.</text>
</comment>
<protein>
    <submittedName>
        <fullName evidence="4">Pyridoxal-phosphate dependent enzyme</fullName>
    </submittedName>
</protein>
<evidence type="ECO:0000313" key="4">
    <source>
        <dbReference type="EMBL" id="RDH44864.1"/>
    </source>
</evidence>
<dbReference type="PANTHER" id="PTHR43780:SF2">
    <property type="entry name" value="1-AMINOCYCLOPROPANE-1-CARBOXYLATE DEAMINASE-RELATED"/>
    <property type="match status" value="1"/>
</dbReference>
<gene>
    <name evidence="4" type="ORF">B9G39_16270</name>
</gene>
<name>A0A4P9VR47_9GAMM</name>
<dbReference type="GO" id="GO:0019148">
    <property type="term" value="F:D-cysteine desulfhydrase activity"/>
    <property type="evidence" value="ECO:0007669"/>
    <property type="project" value="TreeGrafter"/>
</dbReference>
<accession>A0A4P9VR47</accession>